<sequence length="120" mass="14672">MPPRTLKYIELVHTLNRAFSFDWDREELYQGKPEAKHPMKLMAELGNSDVFWALISAQYFSFTLFGLSKRQEEIKQNLEYLLEYTYKIDEMMYQNPVWKQNIWYFIKRFTKKYLPKAILK</sequence>
<evidence type="ECO:0000313" key="2">
    <source>
        <dbReference type="Proteomes" id="UP000039865"/>
    </source>
</evidence>
<gene>
    <name evidence="1" type="primary">Contig2580.g102</name>
    <name evidence="1" type="ORF">STYLEM_1724</name>
</gene>
<evidence type="ECO:0000313" key="1">
    <source>
        <dbReference type="EMBL" id="CDW72760.1"/>
    </source>
</evidence>
<dbReference type="InParanoid" id="A0A077ZTV8"/>
<dbReference type="AlphaFoldDB" id="A0A077ZTV8"/>
<dbReference type="Proteomes" id="UP000039865">
    <property type="component" value="Unassembled WGS sequence"/>
</dbReference>
<proteinExistence type="predicted"/>
<accession>A0A077ZTV8</accession>
<protein>
    <submittedName>
        <fullName evidence="1">Uncharacterized protein</fullName>
    </submittedName>
</protein>
<keyword evidence="2" id="KW-1185">Reference proteome</keyword>
<name>A0A077ZTV8_STYLE</name>
<organism evidence="1 2">
    <name type="scientific">Stylonychia lemnae</name>
    <name type="common">Ciliate</name>
    <dbReference type="NCBI Taxonomy" id="5949"/>
    <lineage>
        <taxon>Eukaryota</taxon>
        <taxon>Sar</taxon>
        <taxon>Alveolata</taxon>
        <taxon>Ciliophora</taxon>
        <taxon>Intramacronucleata</taxon>
        <taxon>Spirotrichea</taxon>
        <taxon>Stichotrichia</taxon>
        <taxon>Sporadotrichida</taxon>
        <taxon>Oxytrichidae</taxon>
        <taxon>Stylonychinae</taxon>
        <taxon>Stylonychia</taxon>
    </lineage>
</organism>
<reference evidence="1 2" key="1">
    <citation type="submission" date="2014-06" db="EMBL/GenBank/DDBJ databases">
        <authorList>
            <person name="Swart Estienne"/>
        </authorList>
    </citation>
    <scope>NUCLEOTIDE SEQUENCE [LARGE SCALE GENOMIC DNA]</scope>
    <source>
        <strain evidence="1 2">130c</strain>
    </source>
</reference>
<dbReference type="EMBL" id="CCKQ01001646">
    <property type="protein sequence ID" value="CDW72760.1"/>
    <property type="molecule type" value="Genomic_DNA"/>
</dbReference>